<comment type="function">
    <text evidence="3">Protects DRG2 from proteolytic degradation.</text>
</comment>
<dbReference type="PROSITE" id="PS50835">
    <property type="entry name" value="IG_LIKE"/>
    <property type="match status" value="1"/>
</dbReference>
<protein>
    <recommendedName>
        <fullName evidence="5">RWD domain-containing protein 1</fullName>
    </recommendedName>
</protein>
<dbReference type="InterPro" id="IPR036179">
    <property type="entry name" value="Ig-like_dom_sf"/>
</dbReference>
<keyword evidence="2" id="KW-0007">Acetylation</keyword>
<evidence type="ECO:0000256" key="5">
    <source>
        <dbReference type="ARBA" id="ARBA00072006"/>
    </source>
</evidence>
<keyword evidence="8" id="KW-1133">Transmembrane helix</keyword>
<keyword evidence="12" id="KW-1185">Reference proteome</keyword>
<dbReference type="SMART" id="SM00591">
    <property type="entry name" value="RWD"/>
    <property type="match status" value="1"/>
</dbReference>
<accession>A0AAV2MC03</accession>
<evidence type="ECO:0000313" key="11">
    <source>
        <dbReference type="EMBL" id="CAL1610824.1"/>
    </source>
</evidence>
<dbReference type="InterPro" id="IPR016135">
    <property type="entry name" value="UBQ-conjugating_enzyme/RWD"/>
</dbReference>
<evidence type="ECO:0000256" key="6">
    <source>
        <dbReference type="SAM" id="Coils"/>
    </source>
</evidence>
<keyword evidence="8" id="KW-0812">Transmembrane</keyword>
<feature type="region of interest" description="Disordered" evidence="7">
    <location>
        <begin position="393"/>
        <end position="430"/>
    </location>
</feature>
<dbReference type="Gene3D" id="3.10.110.10">
    <property type="entry name" value="Ubiquitin Conjugating Enzyme"/>
    <property type="match status" value="1"/>
</dbReference>
<sequence>MCFDLTEEQHSFVVGPQDLVTLSCGDVSQTSCSKTIWTHHTRAIQSNDDRVDQTAPTTNCVKDYVKGIVGPNPFTEESQFGQQQTQDVFKVLVQSGSVYPGPMYHRLNLTENCELQIRNVDTEDAGIYICNQLNKSQASVSFLSVVIIFTESIPVLTVLMLVLRSVELLMASVVMVILIRGLDNPETDCNMTDYAEEQRNELEAIESIYPDSFTVLSDNPISFTITVTSDAGENGETVETMLKFTYVENYPDEAPLWEIQSQENLEDIDTKEILALLQQQAEENLGMVMIFTLVTAVQEKLNEIVDAMKTRREEEKRRIEEEAEEAEKKAFQGTVVTIEHFLSWKAKFELEMTEIRKKRQKEEEQTGKIKLTGKQLFETDHNLDTSDIQFLEDTGNNVEVDESLFQDMEDLDLDEDDPDFDPLEMGSDED</sequence>
<feature type="transmembrane region" description="Helical" evidence="8">
    <location>
        <begin position="140"/>
        <end position="163"/>
    </location>
</feature>
<dbReference type="InterPro" id="IPR040213">
    <property type="entry name" value="GIR2-like"/>
</dbReference>
<feature type="coiled-coil region" evidence="6">
    <location>
        <begin position="297"/>
        <end position="365"/>
    </location>
</feature>
<comment type="similarity">
    <text evidence="4">Belongs to the RWDD1/GIR2 family.</text>
</comment>
<keyword evidence="1" id="KW-0597">Phosphoprotein</keyword>
<dbReference type="Gene3D" id="2.60.40.10">
    <property type="entry name" value="Immunoglobulins"/>
    <property type="match status" value="1"/>
</dbReference>
<organism evidence="11 12">
    <name type="scientific">Knipowitschia caucasica</name>
    <name type="common">Caucasian dwarf goby</name>
    <name type="synonym">Pomatoschistus caucasicus</name>
    <dbReference type="NCBI Taxonomy" id="637954"/>
    <lineage>
        <taxon>Eukaryota</taxon>
        <taxon>Metazoa</taxon>
        <taxon>Chordata</taxon>
        <taxon>Craniata</taxon>
        <taxon>Vertebrata</taxon>
        <taxon>Euteleostomi</taxon>
        <taxon>Actinopterygii</taxon>
        <taxon>Neopterygii</taxon>
        <taxon>Teleostei</taxon>
        <taxon>Neoteleostei</taxon>
        <taxon>Acanthomorphata</taxon>
        <taxon>Gobiaria</taxon>
        <taxon>Gobiiformes</taxon>
        <taxon>Gobioidei</taxon>
        <taxon>Gobiidae</taxon>
        <taxon>Gobiinae</taxon>
        <taxon>Knipowitschia</taxon>
    </lineage>
</organism>
<feature type="compositionally biased region" description="Acidic residues" evidence="7">
    <location>
        <begin position="399"/>
        <end position="430"/>
    </location>
</feature>
<dbReference type="InterPro" id="IPR007110">
    <property type="entry name" value="Ig-like_dom"/>
</dbReference>
<evidence type="ECO:0000256" key="7">
    <source>
        <dbReference type="SAM" id="MobiDB-lite"/>
    </source>
</evidence>
<feature type="domain" description="RWD" evidence="10">
    <location>
        <begin position="200"/>
        <end position="304"/>
    </location>
</feature>
<evidence type="ECO:0000259" key="9">
    <source>
        <dbReference type="PROSITE" id="PS50835"/>
    </source>
</evidence>
<dbReference type="SUPFAM" id="SSF54495">
    <property type="entry name" value="UBC-like"/>
    <property type="match status" value="1"/>
</dbReference>
<dbReference type="SUPFAM" id="SSF48726">
    <property type="entry name" value="Immunoglobulin"/>
    <property type="match status" value="1"/>
</dbReference>
<proteinExistence type="inferred from homology"/>
<dbReference type="InterPro" id="IPR006575">
    <property type="entry name" value="RWD_dom"/>
</dbReference>
<feature type="domain" description="Ig-like" evidence="9">
    <location>
        <begin position="20"/>
        <end position="141"/>
    </location>
</feature>
<evidence type="ECO:0000256" key="2">
    <source>
        <dbReference type="ARBA" id="ARBA00022990"/>
    </source>
</evidence>
<dbReference type="AlphaFoldDB" id="A0AAV2MC03"/>
<dbReference type="Pfam" id="PF05773">
    <property type="entry name" value="RWD"/>
    <property type="match status" value="1"/>
</dbReference>
<keyword evidence="6" id="KW-0175">Coiled coil</keyword>
<evidence type="ECO:0000256" key="8">
    <source>
        <dbReference type="SAM" id="Phobius"/>
    </source>
</evidence>
<dbReference type="EMBL" id="OZ035829">
    <property type="protein sequence ID" value="CAL1610824.1"/>
    <property type="molecule type" value="Genomic_DNA"/>
</dbReference>
<dbReference type="PROSITE" id="PS50908">
    <property type="entry name" value="RWD"/>
    <property type="match status" value="1"/>
</dbReference>
<reference evidence="11 12" key="1">
    <citation type="submission" date="2024-04" db="EMBL/GenBank/DDBJ databases">
        <authorList>
            <person name="Waldvogel A.-M."/>
            <person name="Schoenle A."/>
        </authorList>
    </citation>
    <scope>NUCLEOTIDE SEQUENCE [LARGE SCALE GENOMIC DNA]</scope>
</reference>
<evidence type="ECO:0000256" key="1">
    <source>
        <dbReference type="ARBA" id="ARBA00022553"/>
    </source>
</evidence>
<dbReference type="InterPro" id="IPR013783">
    <property type="entry name" value="Ig-like_fold"/>
</dbReference>
<evidence type="ECO:0000259" key="10">
    <source>
        <dbReference type="PROSITE" id="PS50908"/>
    </source>
</evidence>
<dbReference type="Proteomes" id="UP001497482">
    <property type="component" value="Chromosome 7"/>
</dbReference>
<keyword evidence="8" id="KW-0472">Membrane</keyword>
<name>A0AAV2MC03_KNICA</name>
<dbReference type="GO" id="GO:0005737">
    <property type="term" value="C:cytoplasm"/>
    <property type="evidence" value="ECO:0007669"/>
    <property type="project" value="UniProtKB-ARBA"/>
</dbReference>
<dbReference type="CDD" id="cd23816">
    <property type="entry name" value="RWD_RWDD1"/>
    <property type="match status" value="1"/>
</dbReference>
<evidence type="ECO:0000313" key="12">
    <source>
        <dbReference type="Proteomes" id="UP001497482"/>
    </source>
</evidence>
<gene>
    <name evidence="11" type="ORF">KC01_LOCUS37365</name>
</gene>
<evidence type="ECO:0000256" key="3">
    <source>
        <dbReference type="ARBA" id="ARBA00056432"/>
    </source>
</evidence>
<dbReference type="PANTHER" id="PTHR12292">
    <property type="entry name" value="RWD DOMAIN-CONTAINING PROTEIN"/>
    <property type="match status" value="1"/>
</dbReference>
<dbReference type="FunFam" id="3.10.110.10:FF:000064">
    <property type="entry name" value="RWD domain-containing protein 1"/>
    <property type="match status" value="1"/>
</dbReference>
<evidence type="ECO:0000256" key="4">
    <source>
        <dbReference type="ARBA" id="ARBA00061594"/>
    </source>
</evidence>